<evidence type="ECO:0000313" key="3">
    <source>
        <dbReference type="Proteomes" id="UP000326396"/>
    </source>
</evidence>
<gene>
    <name evidence="2" type="ORF">E3N88_41109</name>
</gene>
<feature type="region of interest" description="Disordered" evidence="1">
    <location>
        <begin position="49"/>
        <end position="110"/>
    </location>
</feature>
<comment type="caution">
    <text evidence="2">The sequence shown here is derived from an EMBL/GenBank/DDBJ whole genome shotgun (WGS) entry which is preliminary data.</text>
</comment>
<sequence length="110" mass="12680">MKELIKPVEQVIYVERWTHHGESLIPVVVVADDVIPTNDMAGIIEDVMEERMEDDPNLDEETRDESIGVHDDFEDLLKEVQSKEGTMRHPVDGSASKEFDKNYPNFLREP</sequence>
<feature type="compositionally biased region" description="Acidic residues" evidence="1">
    <location>
        <begin position="49"/>
        <end position="63"/>
    </location>
</feature>
<accession>A0A5N6LPG6</accession>
<feature type="compositionally biased region" description="Basic and acidic residues" evidence="1">
    <location>
        <begin position="64"/>
        <end position="101"/>
    </location>
</feature>
<organism evidence="2 3">
    <name type="scientific">Mikania micrantha</name>
    <name type="common">bitter vine</name>
    <dbReference type="NCBI Taxonomy" id="192012"/>
    <lineage>
        <taxon>Eukaryota</taxon>
        <taxon>Viridiplantae</taxon>
        <taxon>Streptophyta</taxon>
        <taxon>Embryophyta</taxon>
        <taxon>Tracheophyta</taxon>
        <taxon>Spermatophyta</taxon>
        <taxon>Magnoliopsida</taxon>
        <taxon>eudicotyledons</taxon>
        <taxon>Gunneridae</taxon>
        <taxon>Pentapetalae</taxon>
        <taxon>asterids</taxon>
        <taxon>campanulids</taxon>
        <taxon>Asterales</taxon>
        <taxon>Asteraceae</taxon>
        <taxon>Asteroideae</taxon>
        <taxon>Heliantheae alliance</taxon>
        <taxon>Eupatorieae</taxon>
        <taxon>Mikania</taxon>
    </lineage>
</organism>
<evidence type="ECO:0000256" key="1">
    <source>
        <dbReference type="SAM" id="MobiDB-lite"/>
    </source>
</evidence>
<dbReference type="Proteomes" id="UP000326396">
    <property type="component" value="Linkage Group LG9"/>
</dbReference>
<dbReference type="EMBL" id="SZYD01000019">
    <property type="protein sequence ID" value="KAD2394132.1"/>
    <property type="molecule type" value="Genomic_DNA"/>
</dbReference>
<reference evidence="2 3" key="1">
    <citation type="submission" date="2019-05" db="EMBL/GenBank/DDBJ databases">
        <title>Mikania micrantha, genome provides insights into the molecular mechanism of rapid growth.</title>
        <authorList>
            <person name="Liu B."/>
        </authorList>
    </citation>
    <scope>NUCLEOTIDE SEQUENCE [LARGE SCALE GENOMIC DNA]</scope>
    <source>
        <strain evidence="2">NLD-2019</strain>
        <tissue evidence="2">Leaf</tissue>
    </source>
</reference>
<dbReference type="AlphaFoldDB" id="A0A5N6LPG6"/>
<protein>
    <submittedName>
        <fullName evidence="2">Uncharacterized protein</fullName>
    </submittedName>
</protein>
<name>A0A5N6LPG6_9ASTR</name>
<proteinExistence type="predicted"/>
<keyword evidence="3" id="KW-1185">Reference proteome</keyword>
<evidence type="ECO:0000313" key="2">
    <source>
        <dbReference type="EMBL" id="KAD2394132.1"/>
    </source>
</evidence>